<keyword evidence="5" id="KW-1185">Reference proteome</keyword>
<dbReference type="AlphaFoldDB" id="A0A939K3M2"/>
<evidence type="ECO:0000256" key="1">
    <source>
        <dbReference type="SAM" id="Coils"/>
    </source>
</evidence>
<sequence>MTMHVRNGLLSAALFLVLTATTFAQTVYTGDQVIDKVTYKGIFLTLPLSDRQVEKEWEDYIKPYGRVNSSRGVYRITTADMRDISAEPVNFTSQVKGNKKSTTVFAAFDLGSGNFVSPGNGNYDAANKWLTDFATKTVFNDEVRVAEEGFNESQKNHQKLVRNGERLVRDIENNKKEKERLLRKIDENAKELEQLQKDVETNKTDQAAALTDVENKKKNVETVKMKKQQ</sequence>
<evidence type="ECO:0008006" key="6">
    <source>
        <dbReference type="Google" id="ProtNLM"/>
    </source>
</evidence>
<feature type="chain" id="PRO_5036956347" description="DUF4468 domain-containing protein" evidence="3">
    <location>
        <begin position="25"/>
        <end position="229"/>
    </location>
</feature>
<gene>
    <name evidence="4" type="ORF">J2I47_04330</name>
</gene>
<proteinExistence type="predicted"/>
<keyword evidence="3" id="KW-0732">Signal</keyword>
<evidence type="ECO:0000256" key="3">
    <source>
        <dbReference type="SAM" id="SignalP"/>
    </source>
</evidence>
<feature type="signal peptide" evidence="3">
    <location>
        <begin position="1"/>
        <end position="24"/>
    </location>
</feature>
<reference evidence="4" key="1">
    <citation type="submission" date="2021-03" db="EMBL/GenBank/DDBJ databases">
        <title>Fibrella sp. HMF5335 genome sequencing and assembly.</title>
        <authorList>
            <person name="Kang H."/>
            <person name="Kim H."/>
            <person name="Bae S."/>
            <person name="Joh K."/>
        </authorList>
    </citation>
    <scope>NUCLEOTIDE SEQUENCE</scope>
    <source>
        <strain evidence="4">HMF5335</strain>
    </source>
</reference>
<dbReference type="Proteomes" id="UP000664034">
    <property type="component" value="Unassembled WGS sequence"/>
</dbReference>
<evidence type="ECO:0000256" key="2">
    <source>
        <dbReference type="SAM" id="MobiDB-lite"/>
    </source>
</evidence>
<feature type="coiled-coil region" evidence="1">
    <location>
        <begin position="161"/>
        <end position="205"/>
    </location>
</feature>
<evidence type="ECO:0000313" key="5">
    <source>
        <dbReference type="Proteomes" id="UP000664034"/>
    </source>
</evidence>
<dbReference type="EMBL" id="JAFMYV010000002">
    <property type="protein sequence ID" value="MBO0935768.1"/>
    <property type="molecule type" value="Genomic_DNA"/>
</dbReference>
<dbReference type="RefSeq" id="WP_207363332.1">
    <property type="nucleotide sequence ID" value="NZ_JAFMYV010000002.1"/>
</dbReference>
<organism evidence="4 5">
    <name type="scientific">Fibrella rubiginis</name>
    <dbReference type="NCBI Taxonomy" id="2817060"/>
    <lineage>
        <taxon>Bacteria</taxon>
        <taxon>Pseudomonadati</taxon>
        <taxon>Bacteroidota</taxon>
        <taxon>Cytophagia</taxon>
        <taxon>Cytophagales</taxon>
        <taxon>Spirosomataceae</taxon>
        <taxon>Fibrella</taxon>
    </lineage>
</organism>
<feature type="region of interest" description="Disordered" evidence="2">
    <location>
        <begin position="206"/>
        <end position="229"/>
    </location>
</feature>
<accession>A0A939K3M2</accession>
<protein>
    <recommendedName>
        <fullName evidence="6">DUF4468 domain-containing protein</fullName>
    </recommendedName>
</protein>
<feature type="compositionally biased region" description="Basic and acidic residues" evidence="2">
    <location>
        <begin position="213"/>
        <end position="229"/>
    </location>
</feature>
<keyword evidence="1" id="KW-0175">Coiled coil</keyword>
<name>A0A939K3M2_9BACT</name>
<evidence type="ECO:0000313" key="4">
    <source>
        <dbReference type="EMBL" id="MBO0935768.1"/>
    </source>
</evidence>
<comment type="caution">
    <text evidence="4">The sequence shown here is derived from an EMBL/GenBank/DDBJ whole genome shotgun (WGS) entry which is preliminary data.</text>
</comment>